<sequence length="323" mass="35243">MGIGVSAISSDDASHISKSKSQPNSPKSPTSPTSPFMNQASFNNLQNSTNNNSFSKQTANLAAKLKKSGSFNNNLNGSNHPLVSVGSGGSLLNPSIGFHSSPTLGVGDSKLRVSSNDLTKDISNNNLNGSSVNGNVNAILLKDNPPPPNLLSVNTSPRRRYSSQMSVKNHTQIEPDKLNILLLGAGEVGKSLLFKLMKYLCEGPAQRSTSLIDIDVSTFYNENDLKGFVQVIRENVLHNMRWVIEGSEDLAIDIRGGEELKAKAFDFADKVSEMDGVESLYTVSGNCKVSKEFCEFFVKLWNDEGIQESFKRRNEFRVYDNAE</sequence>
<feature type="region of interest" description="Disordered" evidence="6">
    <location>
        <begin position="1"/>
        <end position="53"/>
    </location>
</feature>
<dbReference type="Proteomes" id="UP000006671">
    <property type="component" value="Unassembled WGS sequence"/>
</dbReference>
<organism evidence="8">
    <name type="scientific">Naegleria gruberi</name>
    <name type="common">Amoeba</name>
    <dbReference type="NCBI Taxonomy" id="5762"/>
    <lineage>
        <taxon>Eukaryota</taxon>
        <taxon>Discoba</taxon>
        <taxon>Heterolobosea</taxon>
        <taxon>Tetramitia</taxon>
        <taxon>Eutetramitia</taxon>
        <taxon>Vahlkampfiidae</taxon>
        <taxon>Naegleria</taxon>
    </lineage>
</organism>
<dbReference type="GO" id="GO:0046872">
    <property type="term" value="F:metal ion binding"/>
    <property type="evidence" value="ECO:0007669"/>
    <property type="project" value="UniProtKB-KW"/>
</dbReference>
<dbReference type="InterPro" id="IPR001019">
    <property type="entry name" value="Gprotein_alpha_su"/>
</dbReference>
<evidence type="ECO:0000256" key="1">
    <source>
        <dbReference type="ARBA" id="ARBA00022723"/>
    </source>
</evidence>
<keyword evidence="1 5" id="KW-0479">Metal-binding</keyword>
<feature type="compositionally biased region" description="Low complexity" evidence="6">
    <location>
        <begin position="19"/>
        <end position="53"/>
    </location>
</feature>
<feature type="binding site" evidence="5">
    <location>
        <position position="191"/>
    </location>
    <ligand>
        <name>Mg(2+)</name>
        <dbReference type="ChEBI" id="CHEBI:18420"/>
    </ligand>
</feature>
<dbReference type="RefSeq" id="XP_002670218.1">
    <property type="nucleotide sequence ID" value="XM_002670172.1"/>
</dbReference>
<proteinExistence type="predicted"/>
<dbReference type="OrthoDB" id="5817230at2759"/>
<evidence type="ECO:0000256" key="4">
    <source>
        <dbReference type="ARBA" id="ARBA00023224"/>
    </source>
</evidence>
<keyword evidence="5" id="KW-0460">Magnesium</keyword>
<name>D2W0G5_NAEGR</name>
<dbReference type="GeneID" id="8861077"/>
<dbReference type="STRING" id="5762.D2W0G5"/>
<dbReference type="PANTHER" id="PTHR10218">
    <property type="entry name" value="GTP-BINDING PROTEIN ALPHA SUBUNIT"/>
    <property type="match status" value="1"/>
</dbReference>
<dbReference type="VEuPathDB" id="AmoebaDB:NAEGRDRAFT_74849"/>
<dbReference type="GO" id="GO:0007188">
    <property type="term" value="P:adenylate cyclase-modulating G protein-coupled receptor signaling pathway"/>
    <property type="evidence" value="ECO:0007669"/>
    <property type="project" value="TreeGrafter"/>
</dbReference>
<dbReference type="Gene3D" id="1.10.400.10">
    <property type="entry name" value="GI Alpha 1, domain 2-like"/>
    <property type="match status" value="1"/>
</dbReference>
<dbReference type="AlphaFoldDB" id="D2W0G5"/>
<dbReference type="SUPFAM" id="SSF47895">
    <property type="entry name" value="Transducin (alpha subunit), insertion domain"/>
    <property type="match status" value="1"/>
</dbReference>
<accession>D2W0G5</accession>
<dbReference type="Gene3D" id="3.40.50.300">
    <property type="entry name" value="P-loop containing nucleotide triphosphate hydrolases"/>
    <property type="match status" value="1"/>
</dbReference>
<dbReference type="GO" id="GO:0005834">
    <property type="term" value="C:heterotrimeric G-protein complex"/>
    <property type="evidence" value="ECO:0007669"/>
    <property type="project" value="TreeGrafter"/>
</dbReference>
<evidence type="ECO:0000256" key="6">
    <source>
        <dbReference type="SAM" id="MobiDB-lite"/>
    </source>
</evidence>
<gene>
    <name evidence="7" type="ORF">NAEGRDRAFT_74849</name>
</gene>
<evidence type="ECO:0000313" key="7">
    <source>
        <dbReference type="EMBL" id="EFC37474.1"/>
    </source>
</evidence>
<dbReference type="GO" id="GO:0031683">
    <property type="term" value="F:G-protein beta/gamma-subunit complex binding"/>
    <property type="evidence" value="ECO:0007669"/>
    <property type="project" value="InterPro"/>
</dbReference>
<protein>
    <submittedName>
        <fullName evidence="7">Predicted protein</fullName>
    </submittedName>
</protein>
<dbReference type="GO" id="GO:0001664">
    <property type="term" value="F:G protein-coupled receptor binding"/>
    <property type="evidence" value="ECO:0007669"/>
    <property type="project" value="TreeGrafter"/>
</dbReference>
<dbReference type="InterPro" id="IPR027417">
    <property type="entry name" value="P-loop_NTPase"/>
</dbReference>
<keyword evidence="4" id="KW-0807">Transducer</keyword>
<dbReference type="PANTHER" id="PTHR10218:SF302">
    <property type="entry name" value="GUANINE NUCLEOTIDE-BINDING PROTEIN ALPHA-5 SUBUNIT"/>
    <property type="match status" value="1"/>
</dbReference>
<dbReference type="eggNOG" id="KOG0082">
    <property type="taxonomic scope" value="Eukaryota"/>
</dbReference>
<evidence type="ECO:0000256" key="3">
    <source>
        <dbReference type="ARBA" id="ARBA00023134"/>
    </source>
</evidence>
<feature type="compositionally biased region" description="Low complexity" evidence="6">
    <location>
        <begin position="1"/>
        <end position="11"/>
    </location>
</feature>
<evidence type="ECO:0000313" key="8">
    <source>
        <dbReference type="Proteomes" id="UP000006671"/>
    </source>
</evidence>
<dbReference type="PROSITE" id="PS51882">
    <property type="entry name" value="G_ALPHA"/>
    <property type="match status" value="1"/>
</dbReference>
<dbReference type="GO" id="GO:0005737">
    <property type="term" value="C:cytoplasm"/>
    <property type="evidence" value="ECO:0007669"/>
    <property type="project" value="TreeGrafter"/>
</dbReference>
<evidence type="ECO:0000256" key="2">
    <source>
        <dbReference type="ARBA" id="ARBA00022741"/>
    </source>
</evidence>
<dbReference type="InParanoid" id="D2W0G5"/>
<keyword evidence="8" id="KW-1185">Reference proteome</keyword>
<evidence type="ECO:0000256" key="5">
    <source>
        <dbReference type="PIRSR" id="PIRSR601019-2"/>
    </source>
</evidence>
<keyword evidence="3" id="KW-0342">GTP-binding</keyword>
<dbReference type="InterPro" id="IPR011025">
    <property type="entry name" value="GproteinA_insert"/>
</dbReference>
<dbReference type="GO" id="GO:0005525">
    <property type="term" value="F:GTP binding"/>
    <property type="evidence" value="ECO:0007669"/>
    <property type="project" value="UniProtKB-KW"/>
</dbReference>
<reference evidence="7 8" key="1">
    <citation type="journal article" date="2010" name="Cell">
        <title>The genome of Naegleria gruberi illuminates early eukaryotic versatility.</title>
        <authorList>
            <person name="Fritz-Laylin L.K."/>
            <person name="Prochnik S.E."/>
            <person name="Ginger M.L."/>
            <person name="Dacks J.B."/>
            <person name="Carpenter M.L."/>
            <person name="Field M.C."/>
            <person name="Kuo A."/>
            <person name="Paredez A."/>
            <person name="Chapman J."/>
            <person name="Pham J."/>
            <person name="Shu S."/>
            <person name="Neupane R."/>
            <person name="Cipriano M."/>
            <person name="Mancuso J."/>
            <person name="Tu H."/>
            <person name="Salamov A."/>
            <person name="Lindquist E."/>
            <person name="Shapiro H."/>
            <person name="Lucas S."/>
            <person name="Grigoriev I.V."/>
            <person name="Cande W.Z."/>
            <person name="Fulton C."/>
            <person name="Rokhsar D.S."/>
            <person name="Dawson S.C."/>
        </authorList>
    </citation>
    <scope>NUCLEOTIDE SEQUENCE [LARGE SCALE GENOMIC DNA]</scope>
    <source>
        <strain evidence="7 8">NEG-M</strain>
    </source>
</reference>
<dbReference type="GO" id="GO:0003924">
    <property type="term" value="F:GTPase activity"/>
    <property type="evidence" value="ECO:0007669"/>
    <property type="project" value="InterPro"/>
</dbReference>
<dbReference type="KEGG" id="ngr:NAEGRDRAFT_74849"/>
<dbReference type="Pfam" id="PF00503">
    <property type="entry name" value="G-alpha"/>
    <property type="match status" value="1"/>
</dbReference>
<keyword evidence="2" id="KW-0547">Nucleotide-binding</keyword>
<dbReference type="EMBL" id="GG738918">
    <property type="protein sequence ID" value="EFC37474.1"/>
    <property type="molecule type" value="Genomic_DNA"/>
</dbReference>